<keyword evidence="2" id="KW-1185">Reference proteome</keyword>
<evidence type="ECO:0008006" key="3">
    <source>
        <dbReference type="Google" id="ProtNLM"/>
    </source>
</evidence>
<protein>
    <recommendedName>
        <fullName evidence="3">Reverse transcriptase domain-containing protein</fullName>
    </recommendedName>
</protein>
<dbReference type="EMBL" id="BQNB010018802">
    <property type="protein sequence ID" value="GJT78442.1"/>
    <property type="molecule type" value="Genomic_DNA"/>
</dbReference>
<sequence>MPPKRTSTSEAPAMTQAAIWKLVADSVTAALEAQAVIMANADNTNRNTGEREAPVARKCSYKEFMSCQPINFKGSEGAVGLIRWFERTESVFSRSNCTEDCKMKFATSTLTEEALSWWNYFAQPIGIEEAYKITWGNDLKAYVRIFQELATLCPTILPDSEKMMEVLIGGWPQSIKGN</sequence>
<proteinExistence type="predicted"/>
<reference evidence="1" key="1">
    <citation type="journal article" date="2022" name="Int. J. Mol. Sci.">
        <title>Draft Genome of Tanacetum Coccineum: Genomic Comparison of Closely Related Tanacetum-Family Plants.</title>
        <authorList>
            <person name="Yamashiro T."/>
            <person name="Shiraishi A."/>
            <person name="Nakayama K."/>
            <person name="Satake H."/>
        </authorList>
    </citation>
    <scope>NUCLEOTIDE SEQUENCE</scope>
</reference>
<reference evidence="1" key="2">
    <citation type="submission" date="2022-01" db="EMBL/GenBank/DDBJ databases">
        <authorList>
            <person name="Yamashiro T."/>
            <person name="Shiraishi A."/>
            <person name="Satake H."/>
            <person name="Nakayama K."/>
        </authorList>
    </citation>
    <scope>NUCLEOTIDE SEQUENCE</scope>
</reference>
<comment type="caution">
    <text evidence="1">The sequence shown here is derived from an EMBL/GenBank/DDBJ whole genome shotgun (WGS) entry which is preliminary data.</text>
</comment>
<accession>A0ABQ5GU60</accession>
<name>A0ABQ5GU60_9ASTR</name>
<dbReference type="Proteomes" id="UP001151760">
    <property type="component" value="Unassembled WGS sequence"/>
</dbReference>
<gene>
    <name evidence="1" type="ORF">Tco_1045167</name>
</gene>
<evidence type="ECO:0000313" key="2">
    <source>
        <dbReference type="Proteomes" id="UP001151760"/>
    </source>
</evidence>
<evidence type="ECO:0000313" key="1">
    <source>
        <dbReference type="EMBL" id="GJT78442.1"/>
    </source>
</evidence>
<organism evidence="1 2">
    <name type="scientific">Tanacetum coccineum</name>
    <dbReference type="NCBI Taxonomy" id="301880"/>
    <lineage>
        <taxon>Eukaryota</taxon>
        <taxon>Viridiplantae</taxon>
        <taxon>Streptophyta</taxon>
        <taxon>Embryophyta</taxon>
        <taxon>Tracheophyta</taxon>
        <taxon>Spermatophyta</taxon>
        <taxon>Magnoliopsida</taxon>
        <taxon>eudicotyledons</taxon>
        <taxon>Gunneridae</taxon>
        <taxon>Pentapetalae</taxon>
        <taxon>asterids</taxon>
        <taxon>campanulids</taxon>
        <taxon>Asterales</taxon>
        <taxon>Asteraceae</taxon>
        <taxon>Asteroideae</taxon>
        <taxon>Anthemideae</taxon>
        <taxon>Anthemidinae</taxon>
        <taxon>Tanacetum</taxon>
    </lineage>
</organism>